<evidence type="ECO:0000313" key="1">
    <source>
        <dbReference type="EMBL" id="CAB4148206.1"/>
    </source>
</evidence>
<sequence>MIPISTITIGGSSVSTIQFTGIPQNYTDLKLVFSARTTSGSGLAYSTLTINGAQSTAVTFRNIVTEGSATVSTYTQAAYGTGGEVTSGGTPGTSPIFNSSELYFYNYSGNTAKAYSIDMMMGHLLWAWVSANALSLTAPITSMSFYNVNNFAQYTTATLYGIRKY</sequence>
<dbReference type="EMBL" id="LR796666">
    <property type="protein sequence ID" value="CAB4158125.1"/>
    <property type="molecule type" value="Genomic_DNA"/>
</dbReference>
<reference evidence="2" key="1">
    <citation type="submission" date="2020-04" db="EMBL/GenBank/DDBJ databases">
        <authorList>
            <person name="Chiriac C."/>
            <person name="Salcher M."/>
            <person name="Ghai R."/>
            <person name="Kavagutti S V."/>
        </authorList>
    </citation>
    <scope>NUCLEOTIDE SEQUENCE</scope>
</reference>
<organism evidence="2">
    <name type="scientific">uncultured Caudovirales phage</name>
    <dbReference type="NCBI Taxonomy" id="2100421"/>
    <lineage>
        <taxon>Viruses</taxon>
        <taxon>Duplodnaviria</taxon>
        <taxon>Heunggongvirae</taxon>
        <taxon>Uroviricota</taxon>
        <taxon>Caudoviricetes</taxon>
        <taxon>Peduoviridae</taxon>
        <taxon>Maltschvirus</taxon>
        <taxon>Maltschvirus maltsch</taxon>
    </lineage>
</organism>
<accession>A0A6J5NLY1</accession>
<name>A0A6J5NLY1_9CAUD</name>
<protein>
    <submittedName>
        <fullName evidence="2">Uncharacterized protein</fullName>
    </submittedName>
</protein>
<dbReference type="EMBL" id="LR796484">
    <property type="protein sequence ID" value="CAB4148206.1"/>
    <property type="molecule type" value="Genomic_DNA"/>
</dbReference>
<evidence type="ECO:0000313" key="2">
    <source>
        <dbReference type="EMBL" id="CAB4158125.1"/>
    </source>
</evidence>
<proteinExistence type="predicted"/>
<gene>
    <name evidence="1" type="ORF">UFOVP429_151</name>
    <name evidence="2" type="ORF">UFOVP696_16</name>
</gene>